<evidence type="ECO:0000313" key="2">
    <source>
        <dbReference type="EMBL" id="PWR20698.1"/>
    </source>
</evidence>
<dbReference type="EMBL" id="QGLF01000003">
    <property type="protein sequence ID" value="PWR20698.1"/>
    <property type="molecule type" value="Genomic_DNA"/>
</dbReference>
<dbReference type="OrthoDB" id="9809132at2"/>
<dbReference type="InterPro" id="IPR038670">
    <property type="entry name" value="HslJ-like_sf"/>
</dbReference>
<dbReference type="InterPro" id="IPR005184">
    <property type="entry name" value="DUF306_Meta_HslJ"/>
</dbReference>
<comment type="caution">
    <text evidence="2">The sequence shown here is derived from an EMBL/GenBank/DDBJ whole genome shotgun (WGS) entry which is preliminary data.</text>
</comment>
<evidence type="ECO:0000313" key="3">
    <source>
        <dbReference type="Proteomes" id="UP000246077"/>
    </source>
</evidence>
<evidence type="ECO:0000259" key="1">
    <source>
        <dbReference type="Pfam" id="PF03724"/>
    </source>
</evidence>
<dbReference type="Pfam" id="PF03724">
    <property type="entry name" value="META"/>
    <property type="match status" value="1"/>
</dbReference>
<dbReference type="PANTHER" id="PTHR35535:SF1">
    <property type="entry name" value="HEAT SHOCK PROTEIN HSLJ"/>
    <property type="match status" value="1"/>
</dbReference>
<proteinExistence type="predicted"/>
<protein>
    <recommendedName>
        <fullName evidence="1">DUF306 domain-containing protein</fullName>
    </recommendedName>
</protein>
<accession>A0A317E0W5</accession>
<dbReference type="AlphaFoldDB" id="A0A317E0W5"/>
<organism evidence="2 3">
    <name type="scientific">Zavarzinia compransoris</name>
    <dbReference type="NCBI Taxonomy" id="1264899"/>
    <lineage>
        <taxon>Bacteria</taxon>
        <taxon>Pseudomonadati</taxon>
        <taxon>Pseudomonadota</taxon>
        <taxon>Alphaproteobacteria</taxon>
        <taxon>Rhodospirillales</taxon>
        <taxon>Zavarziniaceae</taxon>
        <taxon>Zavarzinia</taxon>
    </lineage>
</organism>
<feature type="domain" description="DUF306" evidence="1">
    <location>
        <begin position="49"/>
        <end position="152"/>
    </location>
</feature>
<keyword evidence="3" id="KW-1185">Reference proteome</keyword>
<dbReference type="Gene3D" id="2.40.128.270">
    <property type="match status" value="1"/>
</dbReference>
<dbReference type="InterPro" id="IPR053147">
    <property type="entry name" value="Hsp_HslJ-like"/>
</dbReference>
<name>A0A317E0W5_9PROT</name>
<reference evidence="3" key="1">
    <citation type="submission" date="2018-05" db="EMBL/GenBank/DDBJ databases">
        <title>Zavarzinia sp. HR-AS.</title>
        <authorList>
            <person name="Lee Y."/>
            <person name="Jeon C.O."/>
        </authorList>
    </citation>
    <scope>NUCLEOTIDE SEQUENCE [LARGE SCALE GENOMIC DNA]</scope>
    <source>
        <strain evidence="3">DSM 1231</strain>
    </source>
</reference>
<sequence>MSHTLAMNQDYPVLPPAEDRHMQRKFVALAATMILTAACESLPAAGGPGLSGTTWQLETLGGQPVPADNIPTLAIAEDGRVSGFAGCNRYMGGTTIAGDKLSFTQMASTRMACLNVTIELDYLASLENVAAYRIEDGRLSLIDAVGHVLSTYRPGA</sequence>
<gene>
    <name evidence="2" type="ORF">DKG75_11915</name>
</gene>
<dbReference type="Proteomes" id="UP000246077">
    <property type="component" value="Unassembled WGS sequence"/>
</dbReference>
<dbReference type="PANTHER" id="PTHR35535">
    <property type="entry name" value="HEAT SHOCK PROTEIN HSLJ"/>
    <property type="match status" value="1"/>
</dbReference>